<dbReference type="InterPro" id="IPR036597">
    <property type="entry name" value="Fido-like_dom_sf"/>
</dbReference>
<reference evidence="2" key="1">
    <citation type="journal article" date="2019" name="Int. J. Syst. Evol. Microbiol.">
        <title>The Global Catalogue of Microorganisms (GCM) 10K type strain sequencing project: providing services to taxonomists for standard genome sequencing and annotation.</title>
        <authorList>
            <consortium name="The Broad Institute Genomics Platform"/>
            <consortium name="The Broad Institute Genome Sequencing Center for Infectious Disease"/>
            <person name="Wu L."/>
            <person name="Ma J."/>
        </authorList>
    </citation>
    <scope>NUCLEOTIDE SEQUENCE [LARGE SCALE GENOMIC DNA]</scope>
    <source>
        <strain evidence="2">CCUG 67170</strain>
    </source>
</reference>
<sequence length="87" mass="10067">MLLDYIRQEKTSHSKGGLYHKVQIEMTYNSNRIEGSQLSEEQTRYIYETDTLGINSNSSLNVDDIIETTNHLTTLLIQQSKNYLRIG</sequence>
<proteinExistence type="predicted"/>
<dbReference type="Gene3D" id="1.10.3290.10">
    <property type="entry name" value="Fido-like domain"/>
    <property type="match status" value="1"/>
</dbReference>
<gene>
    <name evidence="1" type="ORF">ACFORF_02015</name>
</gene>
<keyword evidence="2" id="KW-1185">Reference proteome</keyword>
<dbReference type="RefSeq" id="WP_380424935.1">
    <property type="nucleotide sequence ID" value="NZ_JBHRZV010000011.1"/>
</dbReference>
<name>A0ABV8CTG3_9STRE</name>
<evidence type="ECO:0000313" key="1">
    <source>
        <dbReference type="EMBL" id="MFC3927409.1"/>
    </source>
</evidence>
<dbReference type="EMBL" id="JBHRZV010000011">
    <property type="protein sequence ID" value="MFC3927409.1"/>
    <property type="molecule type" value="Genomic_DNA"/>
</dbReference>
<organism evidence="1 2">
    <name type="scientific">Streptococcus caprae</name>
    <dbReference type="NCBI Taxonomy" id="1640501"/>
    <lineage>
        <taxon>Bacteria</taxon>
        <taxon>Bacillati</taxon>
        <taxon>Bacillota</taxon>
        <taxon>Bacilli</taxon>
        <taxon>Lactobacillales</taxon>
        <taxon>Streptococcaceae</taxon>
        <taxon>Streptococcus</taxon>
    </lineage>
</organism>
<comment type="caution">
    <text evidence="1">The sequence shown here is derived from an EMBL/GenBank/DDBJ whole genome shotgun (WGS) entry which is preliminary data.</text>
</comment>
<protein>
    <recommendedName>
        <fullName evidence="3">Fic family protein</fullName>
    </recommendedName>
</protein>
<accession>A0ABV8CTG3</accession>
<dbReference type="Proteomes" id="UP001595807">
    <property type="component" value="Unassembled WGS sequence"/>
</dbReference>
<evidence type="ECO:0008006" key="3">
    <source>
        <dbReference type="Google" id="ProtNLM"/>
    </source>
</evidence>
<evidence type="ECO:0000313" key="2">
    <source>
        <dbReference type="Proteomes" id="UP001595807"/>
    </source>
</evidence>